<evidence type="ECO:0000256" key="4">
    <source>
        <dbReference type="ARBA" id="ARBA00023172"/>
    </source>
</evidence>
<feature type="domain" description="Core-binding (CB)" evidence="7">
    <location>
        <begin position="111"/>
        <end position="207"/>
    </location>
</feature>
<sequence length="430" mass="50128">MKEASANYETLIYMIYRFNGQRLKYSTGEKVHPENWDKNLQRLGNNSNKQSRIAFKDSNSQLDRYEAKVIELRRSFELSRLELSPDLFKEKLDEEFKKDSRVSKTAVVVREDFLNFAQRFINEALSGERLVRRRNKKYVPITLKTHQTTLTNIREFIEYRGRSVDFDNIDLNFHKDFIRWLTNVKRYSSNSIGNQIKHIKAWMRAAHTEGLHTSRDYESDEFIKPKEETGAIYLSNAELDKLYLLDLSDNKKLDKVRDLFLIGCYTGLRYSDFTQLKIENISEDGKRLIVTTQKTQSKIYIPINLQVKAILQKYHPSIPGVISNQKMNEYLKELAVKAELNHKVETSITKGGQRIAKFLEKSKLISTHTARRSFATNAYLAGLSTIDIMRITGHKTETSFMKYIKITGEETAIRMGDHEHFNRSALQIAV</sequence>
<accession>A0A9X1PH49</accession>
<dbReference type="InterPro" id="IPR010998">
    <property type="entry name" value="Integrase_recombinase_N"/>
</dbReference>
<dbReference type="InterPro" id="IPR002104">
    <property type="entry name" value="Integrase_catalytic"/>
</dbReference>
<dbReference type="Gene3D" id="1.10.443.10">
    <property type="entry name" value="Intergrase catalytic core"/>
    <property type="match status" value="1"/>
</dbReference>
<dbReference type="InterPro" id="IPR025269">
    <property type="entry name" value="SAM-like_dom"/>
</dbReference>
<organism evidence="8 9">
    <name type="scientific">Dyadobacter fanqingshengii</name>
    <dbReference type="NCBI Taxonomy" id="2906443"/>
    <lineage>
        <taxon>Bacteria</taxon>
        <taxon>Pseudomonadati</taxon>
        <taxon>Bacteroidota</taxon>
        <taxon>Cytophagia</taxon>
        <taxon>Cytophagales</taxon>
        <taxon>Spirosomataceae</taxon>
        <taxon>Dyadobacter</taxon>
    </lineage>
</organism>
<dbReference type="AlphaFoldDB" id="A0A9X1PH49"/>
<evidence type="ECO:0000313" key="9">
    <source>
        <dbReference type="Proteomes" id="UP001139700"/>
    </source>
</evidence>
<dbReference type="GO" id="GO:0003677">
    <property type="term" value="F:DNA binding"/>
    <property type="evidence" value="ECO:0007669"/>
    <property type="project" value="UniProtKB-UniRule"/>
</dbReference>
<feature type="domain" description="Tyr recombinase" evidence="6">
    <location>
        <begin position="229"/>
        <end position="416"/>
    </location>
</feature>
<evidence type="ECO:0000256" key="5">
    <source>
        <dbReference type="PROSITE-ProRule" id="PRU01248"/>
    </source>
</evidence>
<keyword evidence="2" id="KW-0229">DNA integration</keyword>
<dbReference type="PANTHER" id="PTHR30349">
    <property type="entry name" value="PHAGE INTEGRASE-RELATED"/>
    <property type="match status" value="1"/>
</dbReference>
<evidence type="ECO:0000259" key="6">
    <source>
        <dbReference type="PROSITE" id="PS51898"/>
    </source>
</evidence>
<evidence type="ECO:0000259" key="7">
    <source>
        <dbReference type="PROSITE" id="PS51900"/>
    </source>
</evidence>
<dbReference type="Pfam" id="PF00589">
    <property type="entry name" value="Phage_integrase"/>
    <property type="match status" value="1"/>
</dbReference>
<dbReference type="InterPro" id="IPR035386">
    <property type="entry name" value="Arm-DNA-bind_5"/>
</dbReference>
<evidence type="ECO:0000256" key="1">
    <source>
        <dbReference type="ARBA" id="ARBA00008857"/>
    </source>
</evidence>
<dbReference type="RefSeq" id="WP_234616359.1">
    <property type="nucleotide sequence ID" value="NZ_CP098806.1"/>
</dbReference>
<evidence type="ECO:0000256" key="3">
    <source>
        <dbReference type="ARBA" id="ARBA00023125"/>
    </source>
</evidence>
<dbReference type="EMBL" id="JAJTTA010000008">
    <property type="protein sequence ID" value="MCF0043628.1"/>
    <property type="molecule type" value="Genomic_DNA"/>
</dbReference>
<keyword evidence="4" id="KW-0233">DNA recombination</keyword>
<dbReference type="InterPro" id="IPR050090">
    <property type="entry name" value="Tyrosine_recombinase_XerCD"/>
</dbReference>
<comment type="similarity">
    <text evidence="1">Belongs to the 'phage' integrase family.</text>
</comment>
<proteinExistence type="inferred from homology"/>
<dbReference type="PROSITE" id="PS51900">
    <property type="entry name" value="CB"/>
    <property type="match status" value="1"/>
</dbReference>
<dbReference type="Pfam" id="PF17293">
    <property type="entry name" value="Arm-DNA-bind_5"/>
    <property type="match status" value="1"/>
</dbReference>
<dbReference type="Gene3D" id="1.10.150.130">
    <property type="match status" value="1"/>
</dbReference>
<name>A0A9X1PH49_9BACT</name>
<dbReference type="CDD" id="cd01185">
    <property type="entry name" value="INTN1_C_like"/>
    <property type="match status" value="1"/>
</dbReference>
<reference evidence="8" key="1">
    <citation type="submission" date="2021-12" db="EMBL/GenBank/DDBJ databases">
        <title>Novel species in genus Dyadobacter.</title>
        <authorList>
            <person name="Ma C."/>
        </authorList>
    </citation>
    <scope>NUCLEOTIDE SEQUENCE</scope>
    <source>
        <strain evidence="8">CY399</strain>
    </source>
</reference>
<dbReference type="InterPro" id="IPR013762">
    <property type="entry name" value="Integrase-like_cat_sf"/>
</dbReference>
<dbReference type="PANTHER" id="PTHR30349:SF64">
    <property type="entry name" value="PROPHAGE INTEGRASE INTD-RELATED"/>
    <property type="match status" value="1"/>
</dbReference>
<comment type="caution">
    <text evidence="8">The sequence shown here is derived from an EMBL/GenBank/DDBJ whole genome shotgun (WGS) entry which is preliminary data.</text>
</comment>
<evidence type="ECO:0000313" key="8">
    <source>
        <dbReference type="EMBL" id="MCF0043628.1"/>
    </source>
</evidence>
<dbReference type="GO" id="GO:0015074">
    <property type="term" value="P:DNA integration"/>
    <property type="evidence" value="ECO:0007669"/>
    <property type="project" value="UniProtKB-KW"/>
</dbReference>
<dbReference type="SUPFAM" id="SSF56349">
    <property type="entry name" value="DNA breaking-rejoining enzymes"/>
    <property type="match status" value="1"/>
</dbReference>
<dbReference type="InterPro" id="IPR044068">
    <property type="entry name" value="CB"/>
</dbReference>
<dbReference type="GO" id="GO:0006310">
    <property type="term" value="P:DNA recombination"/>
    <property type="evidence" value="ECO:0007669"/>
    <property type="project" value="UniProtKB-KW"/>
</dbReference>
<dbReference type="Pfam" id="PF13102">
    <property type="entry name" value="Phage_int_SAM_5"/>
    <property type="match status" value="1"/>
</dbReference>
<dbReference type="Proteomes" id="UP001139700">
    <property type="component" value="Unassembled WGS sequence"/>
</dbReference>
<keyword evidence="3 5" id="KW-0238">DNA-binding</keyword>
<keyword evidence="9" id="KW-1185">Reference proteome</keyword>
<protein>
    <submittedName>
        <fullName evidence="8">Site-specific integrase</fullName>
    </submittedName>
</protein>
<gene>
    <name evidence="8" type="ORF">LXM24_26215</name>
</gene>
<dbReference type="InterPro" id="IPR011010">
    <property type="entry name" value="DNA_brk_join_enz"/>
</dbReference>
<evidence type="ECO:0000256" key="2">
    <source>
        <dbReference type="ARBA" id="ARBA00022908"/>
    </source>
</evidence>
<dbReference type="PROSITE" id="PS51898">
    <property type="entry name" value="TYR_RECOMBINASE"/>
    <property type="match status" value="1"/>
</dbReference>